<dbReference type="Proteomes" id="UP000694402">
    <property type="component" value="Unassembled WGS sequence"/>
</dbReference>
<evidence type="ECO:0000259" key="2">
    <source>
        <dbReference type="Pfam" id="PF14478"/>
    </source>
</evidence>
<dbReference type="GeneTree" id="ENSGT00390000014712"/>
<sequence length="144" mass="15988">MSLIMASFLSTALLLLVPGILTEKEHGSNPINLTIVNSIADAPNETYSTDIVYRGILLGAMRRLHQTNADFNDHCSSRFTYTENFNYGPFLESVNGVAGNNAEHTYWELLVQTGKNGSVIRPDVGIGCYIPEPNDHIILNFTKW</sequence>
<evidence type="ECO:0000313" key="3">
    <source>
        <dbReference type="Ensembl" id="ENSOTSP00005119608.1"/>
    </source>
</evidence>
<reference evidence="3" key="3">
    <citation type="submission" date="2025-09" db="UniProtKB">
        <authorList>
            <consortium name="Ensembl"/>
        </authorList>
    </citation>
    <scope>IDENTIFICATION</scope>
</reference>
<dbReference type="Pfam" id="PF14478">
    <property type="entry name" value="DUF4430"/>
    <property type="match status" value="1"/>
</dbReference>
<protein>
    <recommendedName>
        <fullName evidence="2">Transcobalamin-like C-terminal domain-containing protein</fullName>
    </recommendedName>
</protein>
<evidence type="ECO:0000313" key="4">
    <source>
        <dbReference type="Proteomes" id="UP000694402"/>
    </source>
</evidence>
<dbReference type="Gene3D" id="2.170.130.30">
    <property type="match status" value="1"/>
</dbReference>
<dbReference type="GO" id="GO:0015889">
    <property type="term" value="P:cobalamin transport"/>
    <property type="evidence" value="ECO:0007669"/>
    <property type="project" value="TreeGrafter"/>
</dbReference>
<feature type="chain" id="PRO_5044336239" description="Transcobalamin-like C-terminal domain-containing protein" evidence="1">
    <location>
        <begin position="23"/>
        <end position="144"/>
    </location>
</feature>
<dbReference type="InterPro" id="IPR051588">
    <property type="entry name" value="Cobalamin_Transport"/>
</dbReference>
<feature type="domain" description="Transcobalamin-like C-terminal" evidence="2">
    <location>
        <begin position="82"/>
        <end position="143"/>
    </location>
</feature>
<keyword evidence="1" id="KW-0732">Signal</keyword>
<dbReference type="GO" id="GO:0005615">
    <property type="term" value="C:extracellular space"/>
    <property type="evidence" value="ECO:0007669"/>
    <property type="project" value="TreeGrafter"/>
</dbReference>
<feature type="signal peptide" evidence="1">
    <location>
        <begin position="1"/>
        <end position="22"/>
    </location>
</feature>
<evidence type="ECO:0000256" key="1">
    <source>
        <dbReference type="SAM" id="SignalP"/>
    </source>
</evidence>
<dbReference type="Ensembl" id="ENSOTST00005116978.1">
    <property type="protein sequence ID" value="ENSOTSP00005119608.1"/>
    <property type="gene ID" value="ENSOTSG00005073453.1"/>
</dbReference>
<reference evidence="4" key="1">
    <citation type="journal article" date="2018" name="PLoS ONE">
        <title>Chinook salmon (Oncorhynchus tshawytscha) genome and transcriptome.</title>
        <authorList>
            <person name="Christensen K.A."/>
            <person name="Leong J.S."/>
            <person name="Sakhrani D."/>
            <person name="Biagi C.A."/>
            <person name="Minkley D.R."/>
            <person name="Withler R.E."/>
            <person name="Rondeau E.B."/>
            <person name="Koop B.F."/>
            <person name="Devlin R.H."/>
        </authorList>
    </citation>
    <scope>NUCLEOTIDE SEQUENCE [LARGE SCALE GENOMIC DNA]</scope>
</reference>
<dbReference type="AlphaFoldDB" id="A0AAZ3PTT4"/>
<organism evidence="3 4">
    <name type="scientific">Oncorhynchus tshawytscha</name>
    <name type="common">Chinook salmon</name>
    <name type="synonym">Salmo tshawytscha</name>
    <dbReference type="NCBI Taxonomy" id="74940"/>
    <lineage>
        <taxon>Eukaryota</taxon>
        <taxon>Metazoa</taxon>
        <taxon>Chordata</taxon>
        <taxon>Craniata</taxon>
        <taxon>Vertebrata</taxon>
        <taxon>Euteleostomi</taxon>
        <taxon>Actinopterygii</taxon>
        <taxon>Neopterygii</taxon>
        <taxon>Teleostei</taxon>
        <taxon>Protacanthopterygii</taxon>
        <taxon>Salmoniformes</taxon>
        <taxon>Salmonidae</taxon>
        <taxon>Salmoninae</taxon>
        <taxon>Oncorhynchus</taxon>
    </lineage>
</organism>
<dbReference type="PANTHER" id="PTHR10559">
    <property type="entry name" value="TRANSCOBALAMIN-1/GASTRIC INTRINSIC FACTOR"/>
    <property type="match status" value="1"/>
</dbReference>
<dbReference type="InterPro" id="IPR027954">
    <property type="entry name" value="Transcobalamin-like_C"/>
</dbReference>
<keyword evidence="4" id="KW-1185">Reference proteome</keyword>
<name>A0AAZ3PTT4_ONCTS</name>
<accession>A0AAZ3PTT4</accession>
<gene>
    <name evidence="3" type="primary">LOC112266730</name>
</gene>
<dbReference type="GO" id="GO:0031419">
    <property type="term" value="F:cobalamin binding"/>
    <property type="evidence" value="ECO:0007669"/>
    <property type="project" value="TreeGrafter"/>
</dbReference>
<proteinExistence type="predicted"/>
<reference evidence="3" key="2">
    <citation type="submission" date="2025-08" db="UniProtKB">
        <authorList>
            <consortium name="Ensembl"/>
        </authorList>
    </citation>
    <scope>IDENTIFICATION</scope>
</reference>
<dbReference type="PANTHER" id="PTHR10559:SF18">
    <property type="entry name" value="TRANSCOBALAMIN II"/>
    <property type="match status" value="1"/>
</dbReference>